<dbReference type="EMBL" id="MU825877">
    <property type="protein sequence ID" value="KAJ7386199.1"/>
    <property type="molecule type" value="Genomic_DNA"/>
</dbReference>
<keyword evidence="2" id="KW-1185">Reference proteome</keyword>
<dbReference type="OrthoDB" id="10358937at2759"/>
<organism evidence="1 2">
    <name type="scientific">Desmophyllum pertusum</name>
    <dbReference type="NCBI Taxonomy" id="174260"/>
    <lineage>
        <taxon>Eukaryota</taxon>
        <taxon>Metazoa</taxon>
        <taxon>Cnidaria</taxon>
        <taxon>Anthozoa</taxon>
        <taxon>Hexacorallia</taxon>
        <taxon>Scleractinia</taxon>
        <taxon>Caryophylliina</taxon>
        <taxon>Caryophylliidae</taxon>
        <taxon>Desmophyllum</taxon>
    </lineage>
</organism>
<accession>A0A9W9ZUG8</accession>
<dbReference type="Proteomes" id="UP001163046">
    <property type="component" value="Unassembled WGS sequence"/>
</dbReference>
<name>A0A9W9ZUG8_9CNID</name>
<sequence length="106" mass="12148">MLGWKVGWYTAVVRCYNRPLDEITIEYSSEEGNRYVLSVKESVSRGSLKLLKATCDSDLYDEETEIGAVFPPFSFTVGYSPTWICNRERFSVVLISDVIWCHLRPG</sequence>
<dbReference type="AlphaFoldDB" id="A0A9W9ZUG8"/>
<gene>
    <name evidence="1" type="ORF">OS493_010592</name>
</gene>
<comment type="caution">
    <text evidence="1">The sequence shown here is derived from an EMBL/GenBank/DDBJ whole genome shotgun (WGS) entry which is preliminary data.</text>
</comment>
<proteinExistence type="predicted"/>
<reference evidence="1" key="1">
    <citation type="submission" date="2023-01" db="EMBL/GenBank/DDBJ databases">
        <title>Genome assembly of the deep-sea coral Lophelia pertusa.</title>
        <authorList>
            <person name="Herrera S."/>
            <person name="Cordes E."/>
        </authorList>
    </citation>
    <scope>NUCLEOTIDE SEQUENCE</scope>
    <source>
        <strain evidence="1">USNM1676648</strain>
        <tissue evidence="1">Polyp</tissue>
    </source>
</reference>
<protein>
    <submittedName>
        <fullName evidence="1">Uncharacterized protein</fullName>
    </submittedName>
</protein>
<evidence type="ECO:0000313" key="1">
    <source>
        <dbReference type="EMBL" id="KAJ7386199.1"/>
    </source>
</evidence>
<evidence type="ECO:0000313" key="2">
    <source>
        <dbReference type="Proteomes" id="UP001163046"/>
    </source>
</evidence>